<keyword evidence="5 6" id="KW-0472">Membrane</keyword>
<keyword evidence="3 6" id="KW-0812">Transmembrane</keyword>
<evidence type="ECO:0000256" key="4">
    <source>
        <dbReference type="ARBA" id="ARBA00022989"/>
    </source>
</evidence>
<feature type="transmembrane region" description="Helical" evidence="6">
    <location>
        <begin position="110"/>
        <end position="135"/>
    </location>
</feature>
<feature type="transmembrane region" description="Helical" evidence="6">
    <location>
        <begin position="42"/>
        <end position="66"/>
    </location>
</feature>
<feature type="transmembrane region" description="Helical" evidence="6">
    <location>
        <begin position="175"/>
        <end position="198"/>
    </location>
</feature>
<sequence>MIGALARSTFDTSLILGLRLLTLAGSLILLTHLMPPAIYGPYAALAALATLLGLVPTLGCGYLMLAASAQGREAVEDIWCGAWPASLGVATVLLGGFLLLAHALGLDLHLSLAVTLGLGLIELVMMPLILLCSWAHQAHHLVARGQLLQWLPLGLRLLALLPCALIDSLSNLEAFIVGQVLAAGLALFMVLGLTLRGLNLSSTPRRLSFAQWRKGLTYCAMHMVAMNPSEIDKIVIAKVASAHDAGIYAITNRVLGALMTPVSALLLAAQPRLFQLNSHSANQSQTRLVRLLALFSALGGACAAGALAIGSLALPWILGSSYSETATLAPLLACAALPLALRISSGTILVANGQPERRLVFEMSGIPVLLGLIIWLVPSYGLSGTAIALAGAEAFMAGVGWWLVFRTLRKQANAEDPCRRR</sequence>
<evidence type="ECO:0000256" key="2">
    <source>
        <dbReference type="ARBA" id="ARBA00022475"/>
    </source>
</evidence>
<dbReference type="OrthoDB" id="6053968at2"/>
<organism evidence="7 8">
    <name type="scientific">Pseudomonas nicosulfuronedens</name>
    <dbReference type="NCBI Taxonomy" id="2571105"/>
    <lineage>
        <taxon>Bacteria</taxon>
        <taxon>Pseudomonadati</taxon>
        <taxon>Pseudomonadota</taxon>
        <taxon>Gammaproteobacteria</taxon>
        <taxon>Pseudomonadales</taxon>
        <taxon>Pseudomonadaceae</taxon>
        <taxon>Pseudomonas</taxon>
    </lineage>
</organism>
<proteinExistence type="predicted"/>
<keyword evidence="4 6" id="KW-1133">Transmembrane helix</keyword>
<feature type="transmembrane region" description="Helical" evidence="6">
    <location>
        <begin position="78"/>
        <end position="104"/>
    </location>
</feature>
<dbReference type="PANTHER" id="PTHR30250:SF11">
    <property type="entry name" value="O-ANTIGEN TRANSPORTER-RELATED"/>
    <property type="match status" value="1"/>
</dbReference>
<feature type="transmembrane region" description="Helical" evidence="6">
    <location>
        <begin position="291"/>
        <end position="318"/>
    </location>
</feature>
<evidence type="ECO:0000256" key="6">
    <source>
        <dbReference type="SAM" id="Phobius"/>
    </source>
</evidence>
<dbReference type="PANTHER" id="PTHR30250">
    <property type="entry name" value="PST FAMILY PREDICTED COLANIC ACID TRANSPORTER"/>
    <property type="match status" value="1"/>
</dbReference>
<protein>
    <submittedName>
        <fullName evidence="7">Uncharacterized protein</fullName>
    </submittedName>
</protein>
<dbReference type="InterPro" id="IPR050833">
    <property type="entry name" value="Poly_Biosynth_Transport"/>
</dbReference>
<feature type="transmembrane region" description="Helical" evidence="6">
    <location>
        <begin position="383"/>
        <end position="404"/>
    </location>
</feature>
<gene>
    <name evidence="7" type="ORF">FAS41_08150</name>
</gene>
<feature type="transmembrane region" description="Helical" evidence="6">
    <location>
        <begin position="12"/>
        <end position="30"/>
    </location>
</feature>
<keyword evidence="8" id="KW-1185">Reference proteome</keyword>
<evidence type="ECO:0000256" key="1">
    <source>
        <dbReference type="ARBA" id="ARBA00004651"/>
    </source>
</evidence>
<evidence type="ECO:0000313" key="8">
    <source>
        <dbReference type="Proteomes" id="UP000306635"/>
    </source>
</evidence>
<dbReference type="Proteomes" id="UP000306635">
    <property type="component" value="Unassembled WGS sequence"/>
</dbReference>
<evidence type="ECO:0000256" key="3">
    <source>
        <dbReference type="ARBA" id="ARBA00022692"/>
    </source>
</evidence>
<keyword evidence="2" id="KW-1003">Cell membrane</keyword>
<evidence type="ECO:0000256" key="5">
    <source>
        <dbReference type="ARBA" id="ARBA00023136"/>
    </source>
</evidence>
<accession>A0A5R9RAS4</accession>
<dbReference type="AlphaFoldDB" id="A0A5R9RAS4"/>
<dbReference type="GO" id="GO:0005886">
    <property type="term" value="C:plasma membrane"/>
    <property type="evidence" value="ECO:0007669"/>
    <property type="project" value="UniProtKB-SubCell"/>
</dbReference>
<dbReference type="Pfam" id="PF13440">
    <property type="entry name" value="Polysacc_synt_3"/>
    <property type="match status" value="1"/>
</dbReference>
<comment type="subcellular location">
    <subcellularLocation>
        <location evidence="1">Cell membrane</location>
        <topology evidence="1">Multi-pass membrane protein</topology>
    </subcellularLocation>
</comment>
<name>A0A5R9RAS4_9PSED</name>
<dbReference type="EMBL" id="SWDV01000007">
    <property type="protein sequence ID" value="TLX79301.1"/>
    <property type="molecule type" value="Genomic_DNA"/>
</dbReference>
<evidence type="ECO:0000313" key="7">
    <source>
        <dbReference type="EMBL" id="TLX79301.1"/>
    </source>
</evidence>
<dbReference type="RefSeq" id="WP_138521108.1">
    <property type="nucleotide sequence ID" value="NZ_JAOCBK010000001.1"/>
</dbReference>
<reference evidence="7 8" key="1">
    <citation type="submission" date="2019-04" db="EMBL/GenBank/DDBJ databases">
        <authorList>
            <person name="Li M."/>
        </authorList>
    </citation>
    <scope>NUCLEOTIDE SEQUENCE [LARGE SCALE GENOMIC DNA]</scope>
    <source>
        <strain evidence="7 8">LAM1902</strain>
    </source>
</reference>
<feature type="transmembrane region" description="Helical" evidence="6">
    <location>
        <begin position="330"/>
        <end position="352"/>
    </location>
</feature>
<feature type="transmembrane region" description="Helical" evidence="6">
    <location>
        <begin position="147"/>
        <end position="169"/>
    </location>
</feature>
<comment type="caution">
    <text evidence="7">The sequence shown here is derived from an EMBL/GenBank/DDBJ whole genome shotgun (WGS) entry which is preliminary data.</text>
</comment>
<feature type="transmembrane region" description="Helical" evidence="6">
    <location>
        <begin position="359"/>
        <end position="377"/>
    </location>
</feature>